<dbReference type="AlphaFoldDB" id="A0A6B2L098"/>
<name>A0A6B2L098_9EUKA</name>
<evidence type="ECO:0000256" key="1">
    <source>
        <dbReference type="ARBA" id="ARBA00022679"/>
    </source>
</evidence>
<dbReference type="InterPro" id="IPR000719">
    <property type="entry name" value="Prot_kinase_dom"/>
</dbReference>
<proteinExistence type="predicted"/>
<dbReference type="InterPro" id="IPR001245">
    <property type="entry name" value="Ser-Thr/Tyr_kinase_cat_dom"/>
</dbReference>
<feature type="binding site" evidence="7">
    <location>
        <position position="117"/>
    </location>
    <ligand>
        <name>ATP</name>
        <dbReference type="ChEBI" id="CHEBI:30616"/>
    </ligand>
</feature>
<dbReference type="PROSITE" id="PS50011">
    <property type="entry name" value="PROTEIN_KINASE_DOM"/>
    <property type="match status" value="1"/>
</dbReference>
<dbReference type="PANTHER" id="PTHR44329:SF288">
    <property type="entry name" value="MITOGEN-ACTIVATED PROTEIN KINASE KINASE KINASE 20"/>
    <property type="match status" value="1"/>
</dbReference>
<sequence length="587" mass="66297">MTLLIESINSLISVFHGNKRSVIKTFVPYSLPEKNINGDFEFSHLITATLKGNTELEVPEAPGNFLPLKLLAPDIAEIQQISLEKVEREKKLGEGAFGVVYKGTWTANDQTIAVAIKELKINDVGEEELNQFVDFVHEINLMREFDSPHLIKLFGTTLNPLSMVMEFCPSKSLDVILYDKETYPDERLPWNLRLKISLDIATGLHILHTHKPPLMHRDLRSPNIFINTLDLSPGVVNAKIGDFGLSQLALPTLNELLACWQWLGPEVFDSESTAYNEKSDVYSLGIVMSEIASRVLPFSQYKEYLDIETISLPEEQLSDDSVIETLRNSGYNIVGNSATKEVYKVQLIKNAIITENLRPTLPTDCPVIFADVIEDCWHKNPFERISLEDCIEDLKILYLSHEAMDEPSLLSPRFKSTRSALRLPSNTKEQLQLLIEPTVPIEQTVAALKQTEMIIHSIACVNLNIPAENKRARGVFVRLKYHQRMLKTVTSKNKKNTLWLFTEPWKVTSLLFSAIPIEVGISMPFSSALIGRGVISPYKILRDYPQTAIGAQVEHEVVVHKLKKNTEFPDSELGKIQIRLTIKELAS</sequence>
<dbReference type="SUPFAM" id="SSF56112">
    <property type="entry name" value="Protein kinase-like (PK-like)"/>
    <property type="match status" value="1"/>
</dbReference>
<accession>A0A6B2L098</accession>
<keyword evidence="2 7" id="KW-0547">Nucleotide-binding</keyword>
<feature type="domain" description="Protein kinase" evidence="8">
    <location>
        <begin position="86"/>
        <end position="404"/>
    </location>
</feature>
<evidence type="ECO:0000256" key="2">
    <source>
        <dbReference type="ARBA" id="ARBA00022741"/>
    </source>
</evidence>
<dbReference type="Gene3D" id="3.30.200.20">
    <property type="entry name" value="Phosphorylase Kinase, domain 1"/>
    <property type="match status" value="1"/>
</dbReference>
<comment type="catalytic activity">
    <reaction evidence="6">
        <text>L-seryl-[protein] + ATP = O-phospho-L-seryl-[protein] + ADP + H(+)</text>
        <dbReference type="Rhea" id="RHEA:17989"/>
        <dbReference type="Rhea" id="RHEA-COMP:9863"/>
        <dbReference type="Rhea" id="RHEA-COMP:11604"/>
        <dbReference type="ChEBI" id="CHEBI:15378"/>
        <dbReference type="ChEBI" id="CHEBI:29999"/>
        <dbReference type="ChEBI" id="CHEBI:30616"/>
        <dbReference type="ChEBI" id="CHEBI:83421"/>
        <dbReference type="ChEBI" id="CHEBI:456216"/>
        <dbReference type="EC" id="2.7.11.1"/>
    </reaction>
</comment>
<dbReference type="GO" id="GO:0005524">
    <property type="term" value="F:ATP binding"/>
    <property type="evidence" value="ECO:0007669"/>
    <property type="project" value="UniProtKB-UniRule"/>
</dbReference>
<dbReference type="GO" id="GO:0004674">
    <property type="term" value="F:protein serine/threonine kinase activity"/>
    <property type="evidence" value="ECO:0007669"/>
    <property type="project" value="UniProtKB-EC"/>
</dbReference>
<dbReference type="PANTHER" id="PTHR44329">
    <property type="entry name" value="SERINE/THREONINE-PROTEIN KINASE TNNI3K-RELATED"/>
    <property type="match status" value="1"/>
</dbReference>
<comment type="catalytic activity">
    <reaction evidence="5">
        <text>L-threonyl-[protein] + ATP = O-phospho-L-threonyl-[protein] + ADP + H(+)</text>
        <dbReference type="Rhea" id="RHEA:46608"/>
        <dbReference type="Rhea" id="RHEA-COMP:11060"/>
        <dbReference type="Rhea" id="RHEA-COMP:11605"/>
        <dbReference type="ChEBI" id="CHEBI:15378"/>
        <dbReference type="ChEBI" id="CHEBI:30013"/>
        <dbReference type="ChEBI" id="CHEBI:30616"/>
        <dbReference type="ChEBI" id="CHEBI:61977"/>
        <dbReference type="ChEBI" id="CHEBI:456216"/>
        <dbReference type="EC" id="2.7.11.1"/>
    </reaction>
</comment>
<reference evidence="9" key="1">
    <citation type="journal article" date="2020" name="J. Eukaryot. Microbiol.">
        <title>De novo Sequencing, Assembly and Annotation of the Transcriptome for the Free-Living Testate Amoeba Arcella intermedia.</title>
        <authorList>
            <person name="Ribeiro G.M."/>
            <person name="Porfirio-Sousa A.L."/>
            <person name="Maurer-Alcala X.X."/>
            <person name="Katz L.A."/>
            <person name="Lahr D.J.G."/>
        </authorList>
    </citation>
    <scope>NUCLEOTIDE SEQUENCE</scope>
</reference>
<evidence type="ECO:0000259" key="8">
    <source>
        <dbReference type="PROSITE" id="PS50011"/>
    </source>
</evidence>
<evidence type="ECO:0000313" key="9">
    <source>
        <dbReference type="EMBL" id="NDV30434.1"/>
    </source>
</evidence>
<dbReference type="InterPro" id="IPR017441">
    <property type="entry name" value="Protein_kinase_ATP_BS"/>
</dbReference>
<evidence type="ECO:0000256" key="5">
    <source>
        <dbReference type="ARBA" id="ARBA00047899"/>
    </source>
</evidence>
<dbReference type="InterPro" id="IPR020635">
    <property type="entry name" value="Tyr_kinase_cat_dom"/>
</dbReference>
<dbReference type="GO" id="GO:0004713">
    <property type="term" value="F:protein tyrosine kinase activity"/>
    <property type="evidence" value="ECO:0007669"/>
    <property type="project" value="InterPro"/>
</dbReference>
<evidence type="ECO:0000256" key="6">
    <source>
        <dbReference type="ARBA" id="ARBA00048679"/>
    </source>
</evidence>
<dbReference type="InterPro" id="IPR051681">
    <property type="entry name" value="Ser/Thr_Kinases-Pseudokinases"/>
</dbReference>
<evidence type="ECO:0000256" key="7">
    <source>
        <dbReference type="PROSITE-ProRule" id="PRU10141"/>
    </source>
</evidence>
<keyword evidence="4 7" id="KW-0067">ATP-binding</keyword>
<dbReference type="InterPro" id="IPR011009">
    <property type="entry name" value="Kinase-like_dom_sf"/>
</dbReference>
<dbReference type="SMART" id="SM00219">
    <property type="entry name" value="TyrKc"/>
    <property type="match status" value="1"/>
</dbReference>
<dbReference type="Gene3D" id="1.10.510.10">
    <property type="entry name" value="Transferase(Phosphotransferase) domain 1"/>
    <property type="match status" value="1"/>
</dbReference>
<keyword evidence="1" id="KW-0808">Transferase</keyword>
<dbReference type="PROSITE" id="PS00107">
    <property type="entry name" value="PROTEIN_KINASE_ATP"/>
    <property type="match status" value="1"/>
</dbReference>
<dbReference type="Pfam" id="PF07714">
    <property type="entry name" value="PK_Tyr_Ser-Thr"/>
    <property type="match status" value="1"/>
</dbReference>
<evidence type="ECO:0000256" key="3">
    <source>
        <dbReference type="ARBA" id="ARBA00022777"/>
    </source>
</evidence>
<keyword evidence="3" id="KW-0418">Kinase</keyword>
<dbReference type="EMBL" id="GIBP01001465">
    <property type="protein sequence ID" value="NDV30434.1"/>
    <property type="molecule type" value="Transcribed_RNA"/>
</dbReference>
<protein>
    <recommendedName>
        <fullName evidence="8">Protein kinase domain-containing protein</fullName>
    </recommendedName>
</protein>
<evidence type="ECO:0000256" key="4">
    <source>
        <dbReference type="ARBA" id="ARBA00022840"/>
    </source>
</evidence>
<organism evidence="9">
    <name type="scientific">Arcella intermedia</name>
    <dbReference type="NCBI Taxonomy" id="1963864"/>
    <lineage>
        <taxon>Eukaryota</taxon>
        <taxon>Amoebozoa</taxon>
        <taxon>Tubulinea</taxon>
        <taxon>Elardia</taxon>
        <taxon>Arcellinida</taxon>
        <taxon>Sphaerothecina</taxon>
        <taxon>Arcellidae</taxon>
        <taxon>Arcella</taxon>
    </lineage>
</organism>